<name>A0A9W6ZIP7_9STRA</name>
<evidence type="ECO:0000256" key="1">
    <source>
        <dbReference type="SAM" id="Phobius"/>
    </source>
</evidence>
<feature type="transmembrane region" description="Helical" evidence="1">
    <location>
        <begin position="224"/>
        <end position="248"/>
    </location>
</feature>
<feature type="transmembrane region" description="Helical" evidence="1">
    <location>
        <begin position="360"/>
        <end position="378"/>
    </location>
</feature>
<keyword evidence="3" id="KW-1185">Reference proteome</keyword>
<organism evidence="2 3">
    <name type="scientific">Triparma retinervis</name>
    <dbReference type="NCBI Taxonomy" id="2557542"/>
    <lineage>
        <taxon>Eukaryota</taxon>
        <taxon>Sar</taxon>
        <taxon>Stramenopiles</taxon>
        <taxon>Ochrophyta</taxon>
        <taxon>Bolidophyceae</taxon>
        <taxon>Parmales</taxon>
        <taxon>Triparmaceae</taxon>
        <taxon>Triparma</taxon>
    </lineage>
</organism>
<feature type="transmembrane region" description="Helical" evidence="1">
    <location>
        <begin position="474"/>
        <end position="495"/>
    </location>
</feature>
<feature type="transmembrane region" description="Helical" evidence="1">
    <location>
        <begin position="166"/>
        <end position="186"/>
    </location>
</feature>
<proteinExistence type="predicted"/>
<feature type="transmembrane region" description="Helical" evidence="1">
    <location>
        <begin position="384"/>
        <end position="406"/>
    </location>
</feature>
<reference evidence="2" key="1">
    <citation type="submission" date="2022-07" db="EMBL/GenBank/DDBJ databases">
        <title>Genome analysis of Parmales, a sister group of diatoms, reveals the evolutionary specialization of diatoms from phago-mixotrophs to photoautotrophs.</title>
        <authorList>
            <person name="Ban H."/>
            <person name="Sato S."/>
            <person name="Yoshikawa S."/>
            <person name="Kazumasa Y."/>
            <person name="Nakamura Y."/>
            <person name="Ichinomiya M."/>
            <person name="Saitoh K."/>
            <person name="Sato N."/>
            <person name="Blanc-Mathieu R."/>
            <person name="Endo H."/>
            <person name="Kuwata A."/>
            <person name="Ogata H."/>
        </authorList>
    </citation>
    <scope>NUCLEOTIDE SEQUENCE</scope>
</reference>
<evidence type="ECO:0008006" key="4">
    <source>
        <dbReference type="Google" id="ProtNLM"/>
    </source>
</evidence>
<evidence type="ECO:0000313" key="2">
    <source>
        <dbReference type="EMBL" id="GMH55229.1"/>
    </source>
</evidence>
<feature type="transmembrane region" description="Helical" evidence="1">
    <location>
        <begin position="440"/>
        <end position="462"/>
    </location>
</feature>
<sequence length="556" mass="61319">MTSIVESAVESLSRTIQDIERENIEALEARLMERGGYKTEDRQAVFACVFARRRKHLQQVENKKLKSMERGKTKRGGFVGGDAGVVDVLETIVNANELKSKQDNTRSLGVDPNNWMDWSVTLLEAMYLTSRCIAKMLCLVCIFTAVAWATIITVREIVVGGGDNKHISMILFAFSAATCVAMYLSISVLLGLFRAKDLLIQPLPFTLMVSGLYMYFAFGGKNVSGIPLGVALLAGMAFTGLAFGYSVMEESNNPDNRQNPGNLALGVAGKRAQNILEGKDVRLSFSSVIKAAVVIVIPNLFNFGTVIVLVAGSFGLFELFDNIWWKVAISTLALGVKIAGNKILLGLLGRMPMFLLDFQLYGYEFSTALVVRVLQLSLPDESTAMMVALASAIIEVATRIFFYVMFLKANLKHQHMSADDKENYAKRGKLRVQDASNDMVVEYMSSISAGMFMIYLAPYGVFSFATSANVNPSLIITLCLYQMVPELILDFYVTFMEIYGGLKEMHLNYWKVGSGAKMESTFWGDRLGDLPKATIMKVFANVLCLSVVLVSCTVDN</sequence>
<feature type="transmembrane region" description="Helical" evidence="1">
    <location>
        <begin position="323"/>
        <end position="348"/>
    </location>
</feature>
<accession>A0A9W6ZIP7</accession>
<dbReference type="EMBL" id="BRXZ01004787">
    <property type="protein sequence ID" value="GMH55229.1"/>
    <property type="molecule type" value="Genomic_DNA"/>
</dbReference>
<dbReference type="Proteomes" id="UP001165082">
    <property type="component" value="Unassembled WGS sequence"/>
</dbReference>
<feature type="transmembrane region" description="Helical" evidence="1">
    <location>
        <begin position="136"/>
        <end position="154"/>
    </location>
</feature>
<keyword evidence="1" id="KW-1133">Transmembrane helix</keyword>
<dbReference type="OrthoDB" id="200967at2759"/>
<feature type="transmembrane region" description="Helical" evidence="1">
    <location>
        <begin position="292"/>
        <end position="317"/>
    </location>
</feature>
<protein>
    <recommendedName>
        <fullName evidence="4">Transmembrane protein</fullName>
    </recommendedName>
</protein>
<keyword evidence="1" id="KW-0812">Transmembrane</keyword>
<dbReference type="AlphaFoldDB" id="A0A9W6ZIP7"/>
<evidence type="ECO:0000313" key="3">
    <source>
        <dbReference type="Proteomes" id="UP001165082"/>
    </source>
</evidence>
<gene>
    <name evidence="2" type="ORF">TrRE_jg127</name>
</gene>
<feature type="transmembrane region" description="Helical" evidence="1">
    <location>
        <begin position="198"/>
        <end position="218"/>
    </location>
</feature>
<comment type="caution">
    <text evidence="2">The sequence shown here is derived from an EMBL/GenBank/DDBJ whole genome shotgun (WGS) entry which is preliminary data.</text>
</comment>
<keyword evidence="1" id="KW-0472">Membrane</keyword>